<evidence type="ECO:0000256" key="1">
    <source>
        <dbReference type="ARBA" id="ARBA00004370"/>
    </source>
</evidence>
<comment type="similarity">
    <text evidence="4">Belongs to the methyl-accepting chemotaxis (MCP) protein family.</text>
</comment>
<dbReference type="GO" id="GO:0005886">
    <property type="term" value="C:plasma membrane"/>
    <property type="evidence" value="ECO:0007669"/>
    <property type="project" value="TreeGrafter"/>
</dbReference>
<evidence type="ECO:0000256" key="2">
    <source>
        <dbReference type="ARBA" id="ARBA00022481"/>
    </source>
</evidence>
<dbReference type="Pfam" id="PF18575">
    <property type="entry name" value="HAMP_N3"/>
    <property type="match status" value="1"/>
</dbReference>
<dbReference type="InterPro" id="IPR004089">
    <property type="entry name" value="MCPsignal_dom"/>
</dbReference>
<feature type="transmembrane region" description="Helical" evidence="6">
    <location>
        <begin position="38"/>
        <end position="63"/>
    </location>
</feature>
<dbReference type="KEGG" id="sml:Smlt3588"/>
<keyword evidence="2" id="KW-0488">Methylation</keyword>
<keyword evidence="6" id="KW-0472">Membrane</keyword>
<dbReference type="HOGENOM" id="CLU_000445_107_20_6"/>
<dbReference type="Proteomes" id="UP000008840">
    <property type="component" value="Chromosome"/>
</dbReference>
<feature type="transmembrane region" description="Helical" evidence="6">
    <location>
        <begin position="218"/>
        <end position="239"/>
    </location>
</feature>
<dbReference type="Gene3D" id="1.20.120.1530">
    <property type="match status" value="1"/>
</dbReference>
<dbReference type="GO" id="GO:0004888">
    <property type="term" value="F:transmembrane signaling receptor activity"/>
    <property type="evidence" value="ECO:0007669"/>
    <property type="project" value="TreeGrafter"/>
</dbReference>
<dbReference type="CDD" id="cd19411">
    <property type="entry name" value="MCP2201-like_sensor"/>
    <property type="match status" value="1"/>
</dbReference>
<feature type="domain" description="Methyl-accepting transducer" evidence="7">
    <location>
        <begin position="479"/>
        <end position="708"/>
    </location>
</feature>
<reference evidence="9 10" key="1">
    <citation type="journal article" date="2008" name="Genome Biol.">
        <title>The complete genome, comparative and functional analysis of Stenotrophomonas maltophilia reveals an organism heavily shielded by drug resistance determinants.</title>
        <authorList>
            <person name="Crossman L.C."/>
            <person name="Gould V.C."/>
            <person name="Dow J.M."/>
            <person name="Vernikos G.S."/>
            <person name="Okazaki A."/>
            <person name="Sebaihia M."/>
            <person name="Saunders D."/>
            <person name="Arrowsmith C."/>
            <person name="Carver T."/>
            <person name="Peters N."/>
            <person name="Adlem E."/>
            <person name="Kerhornou A."/>
            <person name="Lord A."/>
            <person name="Murphy L."/>
            <person name="Seeger K."/>
            <person name="Squares R."/>
            <person name="Rutter S."/>
            <person name="Quail M.A."/>
            <person name="Rajandream M.A."/>
            <person name="Harris D."/>
            <person name="Churcher C."/>
            <person name="Bentley S.D."/>
            <person name="Parkhill J."/>
            <person name="Thomson N.R."/>
            <person name="Avison M.B."/>
        </authorList>
    </citation>
    <scope>NUCLEOTIDE SEQUENCE [LARGE SCALE GENOMIC DNA]</scope>
    <source>
        <strain evidence="9 10">K279a</strain>
    </source>
</reference>
<evidence type="ECO:0000256" key="6">
    <source>
        <dbReference type="SAM" id="Phobius"/>
    </source>
</evidence>
<feature type="domain" description="HAMP" evidence="8">
    <location>
        <begin position="241"/>
        <end position="293"/>
    </location>
</feature>
<dbReference type="PROSITE" id="PS50885">
    <property type="entry name" value="HAMP"/>
    <property type="match status" value="2"/>
</dbReference>
<keyword evidence="6" id="KW-1133">Transmembrane helix</keyword>
<dbReference type="InterPro" id="IPR003660">
    <property type="entry name" value="HAMP_dom"/>
</dbReference>
<dbReference type="AlphaFoldDB" id="B2FQF6"/>
<dbReference type="GO" id="GO:0006935">
    <property type="term" value="P:chemotaxis"/>
    <property type="evidence" value="ECO:0007669"/>
    <property type="project" value="UniProtKB-KW"/>
</dbReference>
<gene>
    <name evidence="9" type="ordered locus">Smlt3588</name>
</gene>
<organism evidence="9 10">
    <name type="scientific">Stenotrophomonas maltophilia (strain K279a)</name>
    <dbReference type="NCBI Taxonomy" id="522373"/>
    <lineage>
        <taxon>Bacteria</taxon>
        <taxon>Pseudomonadati</taxon>
        <taxon>Pseudomonadota</taxon>
        <taxon>Gammaproteobacteria</taxon>
        <taxon>Lysobacterales</taxon>
        <taxon>Lysobacteraceae</taxon>
        <taxon>Stenotrophomonas</taxon>
        <taxon>Stenotrophomonas maltophilia group</taxon>
    </lineage>
</organism>
<dbReference type="GO" id="GO:0007165">
    <property type="term" value="P:signal transduction"/>
    <property type="evidence" value="ECO:0007669"/>
    <property type="project" value="UniProtKB-KW"/>
</dbReference>
<keyword evidence="6" id="KW-0812">Transmembrane</keyword>
<name>B2FQF6_STRMK</name>
<dbReference type="Pfam" id="PF18947">
    <property type="entry name" value="HAMP_2"/>
    <property type="match status" value="1"/>
</dbReference>
<dbReference type="Gene3D" id="1.10.287.950">
    <property type="entry name" value="Methyl-accepting chemotaxis protein"/>
    <property type="match status" value="1"/>
</dbReference>
<dbReference type="CDD" id="cd06225">
    <property type="entry name" value="HAMP"/>
    <property type="match status" value="1"/>
</dbReference>
<dbReference type="SUPFAM" id="SSF158472">
    <property type="entry name" value="HAMP domain-like"/>
    <property type="match status" value="1"/>
</dbReference>
<dbReference type="SUPFAM" id="SSF58104">
    <property type="entry name" value="Methyl-accepting chemotaxis protein (MCP) signaling domain"/>
    <property type="match status" value="1"/>
</dbReference>
<evidence type="ECO:0000313" key="10">
    <source>
        <dbReference type="Proteomes" id="UP000008840"/>
    </source>
</evidence>
<dbReference type="InterPro" id="IPR024478">
    <property type="entry name" value="HlyB_4HB_MCP"/>
</dbReference>
<evidence type="ECO:0000256" key="3">
    <source>
        <dbReference type="ARBA" id="ARBA00023224"/>
    </source>
</evidence>
<evidence type="ECO:0000256" key="5">
    <source>
        <dbReference type="PROSITE-ProRule" id="PRU00284"/>
    </source>
</evidence>
<evidence type="ECO:0000259" key="7">
    <source>
        <dbReference type="PROSITE" id="PS50111"/>
    </source>
</evidence>
<dbReference type="InterPro" id="IPR051310">
    <property type="entry name" value="MCP_chemotaxis"/>
</dbReference>
<comment type="subcellular location">
    <subcellularLocation>
        <location evidence="1">Membrane</location>
    </subcellularLocation>
</comment>
<dbReference type="Pfam" id="PF00015">
    <property type="entry name" value="MCPsignal"/>
    <property type="match status" value="1"/>
</dbReference>
<dbReference type="Pfam" id="PF12729">
    <property type="entry name" value="4HB_MCP_1"/>
    <property type="match status" value="1"/>
</dbReference>
<keyword evidence="10" id="KW-1185">Reference proteome</keyword>
<dbReference type="CDD" id="cd11386">
    <property type="entry name" value="MCP_signal"/>
    <property type="match status" value="1"/>
</dbReference>
<dbReference type="PROSITE" id="PS50111">
    <property type="entry name" value="CHEMOTAXIS_TRANSDUC_2"/>
    <property type="match status" value="1"/>
</dbReference>
<keyword evidence="3 5" id="KW-0807">Transducer</keyword>
<dbReference type="InterPro" id="IPR047347">
    <property type="entry name" value="YvaQ-like_sensor"/>
</dbReference>
<dbReference type="EnsemblBacteria" id="CAQ47005">
    <property type="protein sequence ID" value="CAQ47005"/>
    <property type="gene ID" value="Smlt3588"/>
</dbReference>
<evidence type="ECO:0000256" key="4">
    <source>
        <dbReference type="ARBA" id="ARBA00029447"/>
    </source>
</evidence>
<dbReference type="PANTHER" id="PTHR43531">
    <property type="entry name" value="PROTEIN ICFG"/>
    <property type="match status" value="1"/>
</dbReference>
<dbReference type="SMART" id="SM00283">
    <property type="entry name" value="MA"/>
    <property type="match status" value="1"/>
</dbReference>
<dbReference type="Pfam" id="PF00672">
    <property type="entry name" value="HAMP"/>
    <property type="match status" value="1"/>
</dbReference>
<dbReference type="FunFam" id="1.10.287.950:FF:000001">
    <property type="entry name" value="Methyl-accepting chemotaxis sensory transducer"/>
    <property type="match status" value="1"/>
</dbReference>
<dbReference type="eggNOG" id="COG0840">
    <property type="taxonomic scope" value="Bacteria"/>
</dbReference>
<dbReference type="InterPro" id="IPR041395">
    <property type="entry name" value="McpB_HAMP_3rd"/>
</dbReference>
<sequence>MVPHAVRGWRSRLPGGPPITPHPPVLDVPMNYLRNVRVAWRLGLGFGLLLLLVAAVVATGATASVVQKRAMQQVVDVSVAKVRLLSQMLDANNQMMVVRREMLIRQGDDRGHDEQRIADLVKRYEASWTAYQALPSDAEGKAIAETIAAKRAIARPLNKQTSELMEQGDYPGAVALTLGPVQEAANGWNKALSDGVDFEEKESREAAAEAIRLGERSLLQLLVLGGVALLVGIAASVMIGRSLTGPLARAVNLAERLSKGQLDQEFRLGGRDELTQLGEAMASVRQSVQAAIGAQLQMAEQHEAGAIRYRMDASAFPGDFGRMVQATNSLVESHVQVELLMAEVMQRYAIGDLSRDLPDYPGEKGTLTRTLAAVKQSLMAINAQIDELARAARAGDFSMRGDAAAFQFQFKAMVEHLNGMMASSQASIADVSDVLRAISHGDLTARMDGEYDGVFARMRDDANTTTAQLTGIVRGIQVAADSINNAAQELAAGNNDLSRRTEQQAANLEEAAASMEELTSTVRQNAELARQADSEAHAAGAAVRETEQAMAQMASVMGEIDQSSARISEISTVIDGIAFQTNILALNAAVEAARAGEQGRGFAVVASEVRTLAQRAGVAAKEIKELIEDAAAKVKSGLAVTVESEAAIARVAQASSRTTQLMSDIAAASKEQAAGIEQVNQVVVQMDQVTQQNAALVEEATAASRALEEQAHALTTSVAVFKVEQGARMPIVPAQAA</sequence>
<protein>
    <submittedName>
        <fullName evidence="9">Methyl-accepting chemotaxis protein</fullName>
    </submittedName>
</protein>
<evidence type="ECO:0000313" key="9">
    <source>
        <dbReference type="EMBL" id="CAQ47005.1"/>
    </source>
</evidence>
<accession>B2FQF6</accession>
<dbReference type="PANTHER" id="PTHR43531:SF14">
    <property type="entry name" value="METHYL-ACCEPTING CHEMOTAXIS PROTEIN I-RELATED"/>
    <property type="match status" value="1"/>
</dbReference>
<evidence type="ECO:0000259" key="8">
    <source>
        <dbReference type="PROSITE" id="PS50885"/>
    </source>
</evidence>
<dbReference type="EMBL" id="AM743169">
    <property type="protein sequence ID" value="CAQ47005.1"/>
    <property type="molecule type" value="Genomic_DNA"/>
</dbReference>
<dbReference type="SMART" id="SM00304">
    <property type="entry name" value="HAMP"/>
    <property type="match status" value="3"/>
</dbReference>
<proteinExistence type="inferred from homology"/>
<feature type="domain" description="HAMP" evidence="8">
    <location>
        <begin position="422"/>
        <end position="474"/>
    </location>
</feature>